<accession>R0KY63</accession>
<evidence type="ECO:0000313" key="2">
    <source>
        <dbReference type="Proteomes" id="UP000296049"/>
    </source>
</evidence>
<protein>
    <submittedName>
        <fullName evidence="1">Uncharacterized protein</fullName>
    </submittedName>
</protein>
<reference evidence="2" key="1">
    <citation type="journal article" date="2013" name="Nat. Genet.">
        <title>The duck genome and transcriptome provide insight into an avian influenza virus reservoir species.</title>
        <authorList>
            <person name="Huang Y."/>
            <person name="Li Y."/>
            <person name="Burt D.W."/>
            <person name="Chen H."/>
            <person name="Zhang Y."/>
            <person name="Qian W."/>
            <person name="Kim H."/>
            <person name="Gan S."/>
            <person name="Zhao Y."/>
            <person name="Li J."/>
            <person name="Yi K."/>
            <person name="Feng H."/>
            <person name="Zhu P."/>
            <person name="Li B."/>
            <person name="Liu Q."/>
            <person name="Fairley S."/>
            <person name="Magor K.E."/>
            <person name="Du Z."/>
            <person name="Hu X."/>
            <person name="Goodman L."/>
            <person name="Tafer H."/>
            <person name="Vignal A."/>
            <person name="Lee T."/>
            <person name="Kim K.W."/>
            <person name="Sheng Z."/>
            <person name="An Y."/>
            <person name="Searle S."/>
            <person name="Herrero J."/>
            <person name="Groenen M.A."/>
            <person name="Crooijmans R.P."/>
            <person name="Faraut T."/>
            <person name="Cai Q."/>
            <person name="Webster R.G."/>
            <person name="Aldridge J.R."/>
            <person name="Warren W.C."/>
            <person name="Bartschat S."/>
            <person name="Kehr S."/>
            <person name="Marz M."/>
            <person name="Stadler P.F."/>
            <person name="Smith J."/>
            <person name="Kraus R.H."/>
            <person name="Zhao Y."/>
            <person name="Ren L."/>
            <person name="Fei J."/>
            <person name="Morisson M."/>
            <person name="Kaiser P."/>
            <person name="Griffin D.K."/>
            <person name="Rao M."/>
            <person name="Pitel F."/>
            <person name="Wang J."/>
            <person name="Li N."/>
        </authorList>
    </citation>
    <scope>NUCLEOTIDE SEQUENCE [LARGE SCALE GENOMIC DNA]</scope>
</reference>
<proteinExistence type="predicted"/>
<keyword evidence="2" id="KW-1185">Reference proteome</keyword>
<organism evidence="1 2">
    <name type="scientific">Anas platyrhynchos</name>
    <name type="common">Mallard</name>
    <name type="synonym">Anas boschas</name>
    <dbReference type="NCBI Taxonomy" id="8839"/>
    <lineage>
        <taxon>Eukaryota</taxon>
        <taxon>Metazoa</taxon>
        <taxon>Chordata</taxon>
        <taxon>Craniata</taxon>
        <taxon>Vertebrata</taxon>
        <taxon>Euteleostomi</taxon>
        <taxon>Archelosauria</taxon>
        <taxon>Archosauria</taxon>
        <taxon>Dinosauria</taxon>
        <taxon>Saurischia</taxon>
        <taxon>Theropoda</taxon>
        <taxon>Coelurosauria</taxon>
        <taxon>Aves</taxon>
        <taxon>Neognathae</taxon>
        <taxon>Galloanserae</taxon>
        <taxon>Anseriformes</taxon>
        <taxon>Anatidae</taxon>
        <taxon>Anatinae</taxon>
        <taxon>Anas</taxon>
    </lineage>
</organism>
<name>R0KY63_ANAPL</name>
<evidence type="ECO:0000313" key="1">
    <source>
        <dbReference type="EMBL" id="EOA98228.1"/>
    </source>
</evidence>
<dbReference type="AlphaFoldDB" id="R0KY63"/>
<dbReference type="Proteomes" id="UP000296049">
    <property type="component" value="Unassembled WGS sequence"/>
</dbReference>
<dbReference type="EMBL" id="KB743530">
    <property type="protein sequence ID" value="EOA98228.1"/>
    <property type="molecule type" value="Genomic_DNA"/>
</dbReference>
<gene>
    <name evidence="1" type="ORF">Anapl_08723</name>
</gene>
<sequence length="530" mass="57458">MSARARKKKQKRILARRKENMLNDTKNSCCSRKLIINFFTHQLIKGGTAEEGVCAVTLLRAPKGTIQQLRCPPQAAGAGEAALSGDDICLSHFDARCAPAAEESVNLANHRGLLQADVPAEPVLQLLLRSVEIKGSDSPLLLQTSAPGGLHHLPSTITTIASIQHPQEGPGEDVHDQPWAVRPPCEGHEVLADELNSLNDGDCFSCEEKDGNPPNYNINVRSHTLTGHLRDGEKKQTAALGVADAGHGWLGAKLEPMEKLSGKKSEKQKNERSLPKMQTLKVLLTALGKKSTKSSTFLPILVLLSCSRVIDLQACFSSAQQRLEKTLPQTPAQHQMHGGLCTTEPCQPSPYSFSSFFSISRARSVGASRAAKHPPLRLVPTEVARQRAETVTRTQWEATLMDTRGTTQGSATILFNTFHGSLHPSEMRESRRAFGKSLDLEALTDALIWRDLGFASIEDSPGRRKEKTKQNKITRALFSSPNPFMTFFSGQSLPGCDTAGGEAAPGEGTLPTLDGAVALDMKEQTHPALI</sequence>